<dbReference type="CDD" id="cd05805">
    <property type="entry name" value="MPG1_transferase"/>
    <property type="match status" value="1"/>
</dbReference>
<accession>A0ABN1H7E3</accession>
<keyword evidence="10" id="KW-1185">Reference proteome</keyword>
<sequence>MKAVVMAGGEGTRLRPITASMPKPLLPVVNRPVMEHVLRHLRHHGFTDVVVTVQFLASLVRNYFGDGEELGMSITYATEEVPMGTAGSVKNAEDALRDDTFLVISGDALTDVDLSEVIRFHREREAMVTVCLTRVANPLDFGITILDDNGRVERFLEKPSWGQVFSDTVNTGIYVMEPSVFEYVPIGEPSDWSGDIFPLLLKEGLPVYGYVADGYWEDVGTHENYLKVQADVLSNAVETADQDGFEIRPGIWICEGAEVDPSVELRPPLFIGDYAKVEAGATLREFTVIGSNVVVKSGAFLDRAVIHDNVYIGPGTNLRACVVGKNTDVMRGARVDQGVVIGDHCLIGEEAIIAAGVKIYPSKTIDAGAVVNQNVIWEARGQRALFGPRGVSGIVNVEITPEHAVRLASSYATTLKKGDTVLTARDGSRAARALKQSVISALQAAAINVRDLEMQPPPVARLEATRGHAGGVLIRTTPGIPDSVDIQFIDATGADLSAAHRRRVERVFSRQEYRRAFPGEIGDLTFPGRVVEHYVKQVLATVDTSGVPHRDDTPDMKVVVDAGNGAAGLLLPRVVGGLGVDVLTVNMGIDEARPTQTPEDKARSLARLGELVASSKAAFGVYFDPLGERISLVDERGVAVADDRALLVVMDLIAAERRGGRIALPVTTTRVAEKVAGFHGVEIAWTATSSDDLARAVTDPRLILGGDGRGGFVIPEVGNAVDGTAAFVRLVGLIARTQLTLSQIDARIPRAHVEYRVLPTPWALKGKVMRAVVEAAGHRTIDTTDGVRVVQRDGSWVMVLPDPSEATTHLWAEADNDVDAAALAEEWCQVVERAAT</sequence>
<dbReference type="Pfam" id="PF02878">
    <property type="entry name" value="PGM_PMM_I"/>
    <property type="match status" value="1"/>
</dbReference>
<reference evidence="9 10" key="1">
    <citation type="journal article" date="2019" name="Int. J. Syst. Evol. Microbiol.">
        <title>The Global Catalogue of Microorganisms (GCM) 10K type strain sequencing project: providing services to taxonomists for standard genome sequencing and annotation.</title>
        <authorList>
            <consortium name="The Broad Institute Genomics Platform"/>
            <consortium name="The Broad Institute Genome Sequencing Center for Infectious Disease"/>
            <person name="Wu L."/>
            <person name="Ma J."/>
        </authorList>
    </citation>
    <scope>NUCLEOTIDE SEQUENCE [LARGE SCALE GENOMIC DNA]</scope>
    <source>
        <strain evidence="9 10">JCM 10671</strain>
    </source>
</reference>
<evidence type="ECO:0000259" key="8">
    <source>
        <dbReference type="Pfam" id="PF25087"/>
    </source>
</evidence>
<evidence type="ECO:0000259" key="7">
    <source>
        <dbReference type="Pfam" id="PF02880"/>
    </source>
</evidence>
<evidence type="ECO:0000259" key="4">
    <source>
        <dbReference type="Pfam" id="PF00483"/>
    </source>
</evidence>
<dbReference type="PANTHER" id="PTHR22572">
    <property type="entry name" value="SUGAR-1-PHOSPHATE GUANYL TRANSFERASE"/>
    <property type="match status" value="1"/>
</dbReference>
<feature type="domain" description="Alpha-D-phosphohexomutase alpha/beta/alpha" evidence="6">
    <location>
        <begin position="533"/>
        <end position="637"/>
    </location>
</feature>
<feature type="domain" description="Nucleotidyl transferase" evidence="4">
    <location>
        <begin position="2"/>
        <end position="233"/>
    </location>
</feature>
<dbReference type="Gene3D" id="3.40.120.10">
    <property type="entry name" value="Alpha-D-Glucose-1,6-Bisphosphate, subunit A, domain 3"/>
    <property type="match status" value="3"/>
</dbReference>
<dbReference type="InterPro" id="IPR005844">
    <property type="entry name" value="A-D-PHexomutase_a/b/a-I"/>
</dbReference>
<gene>
    <name evidence="9" type="ORF">GCM10009547_39160</name>
</gene>
<dbReference type="Gene3D" id="3.90.550.10">
    <property type="entry name" value="Spore Coat Polysaccharide Biosynthesis Protein SpsA, Chain A"/>
    <property type="match status" value="1"/>
</dbReference>
<dbReference type="SUPFAM" id="SSF51161">
    <property type="entry name" value="Trimeric LpxA-like enzymes"/>
    <property type="match status" value="1"/>
</dbReference>
<evidence type="ECO:0000313" key="9">
    <source>
        <dbReference type="EMBL" id="GAA0631418.1"/>
    </source>
</evidence>
<dbReference type="InterPro" id="IPR005846">
    <property type="entry name" value="A-D-PHexomutase_a/b/a-III"/>
</dbReference>
<dbReference type="Pfam" id="PF02880">
    <property type="entry name" value="PGM_PMM_III"/>
    <property type="match status" value="1"/>
</dbReference>
<dbReference type="Gene3D" id="3.30.310.50">
    <property type="entry name" value="Alpha-D-phosphohexomutase, C-terminal domain"/>
    <property type="match status" value="1"/>
</dbReference>
<comment type="caution">
    <text evidence="9">The sequence shown here is derived from an EMBL/GenBank/DDBJ whole genome shotgun (WGS) entry which is preliminary data.</text>
</comment>
<dbReference type="InterPro" id="IPR056729">
    <property type="entry name" value="GMPPB_C"/>
</dbReference>
<dbReference type="InterPro" id="IPR005841">
    <property type="entry name" value="Alpha-D-phosphohexomutase_SF"/>
</dbReference>
<dbReference type="SUPFAM" id="SSF55957">
    <property type="entry name" value="Phosphoglucomutase, C-terminal domain"/>
    <property type="match status" value="1"/>
</dbReference>
<comment type="similarity">
    <text evidence="1">Belongs to the transferase hexapeptide repeat family.</text>
</comment>
<dbReference type="Pfam" id="PF02879">
    <property type="entry name" value="PGM_PMM_II"/>
    <property type="match status" value="1"/>
</dbReference>
<name>A0ABN1H7E3_9ACTN</name>
<dbReference type="Gene3D" id="2.160.10.10">
    <property type="entry name" value="Hexapeptide repeat proteins"/>
    <property type="match status" value="1"/>
</dbReference>
<dbReference type="CDD" id="cd04181">
    <property type="entry name" value="NTP_transferase"/>
    <property type="match status" value="1"/>
</dbReference>
<dbReference type="SUPFAM" id="SSF53738">
    <property type="entry name" value="Phosphoglucomutase, first 3 domains"/>
    <property type="match status" value="2"/>
</dbReference>
<dbReference type="InterPro" id="IPR036900">
    <property type="entry name" value="A-D-PHexomutase_C_sf"/>
</dbReference>
<dbReference type="PRINTS" id="PR00509">
    <property type="entry name" value="PGMPMM"/>
</dbReference>
<feature type="domain" description="Alpha-D-phosphohexomutase alpha/beta/alpha" evidence="5">
    <location>
        <begin position="384"/>
        <end position="512"/>
    </location>
</feature>
<dbReference type="SUPFAM" id="SSF53448">
    <property type="entry name" value="Nucleotide-diphospho-sugar transferases"/>
    <property type="match status" value="1"/>
</dbReference>
<keyword evidence="3" id="KW-0597">Phosphoprotein</keyword>
<feature type="domain" description="Alpha-D-phosphohexomutase alpha/beta/alpha" evidence="7">
    <location>
        <begin position="646"/>
        <end position="745"/>
    </location>
</feature>
<dbReference type="EMBL" id="BAAAHE010000040">
    <property type="protein sequence ID" value="GAA0631418.1"/>
    <property type="molecule type" value="Genomic_DNA"/>
</dbReference>
<organism evidence="9 10">
    <name type="scientific">Sporichthya brevicatena</name>
    <dbReference type="NCBI Taxonomy" id="171442"/>
    <lineage>
        <taxon>Bacteria</taxon>
        <taxon>Bacillati</taxon>
        <taxon>Actinomycetota</taxon>
        <taxon>Actinomycetes</taxon>
        <taxon>Sporichthyales</taxon>
        <taxon>Sporichthyaceae</taxon>
        <taxon>Sporichthya</taxon>
    </lineage>
</organism>
<protein>
    <submittedName>
        <fullName evidence="9">Mannose-1-phosphate guanyltransferase</fullName>
    </submittedName>
</protein>
<dbReference type="Proteomes" id="UP001500957">
    <property type="component" value="Unassembled WGS sequence"/>
</dbReference>
<evidence type="ECO:0000313" key="10">
    <source>
        <dbReference type="Proteomes" id="UP001500957"/>
    </source>
</evidence>
<dbReference type="InterPro" id="IPR005845">
    <property type="entry name" value="A-D-PHexomutase_a/b/a-II"/>
</dbReference>
<dbReference type="Pfam" id="PF25087">
    <property type="entry name" value="GMPPB_C"/>
    <property type="match status" value="1"/>
</dbReference>
<evidence type="ECO:0000256" key="3">
    <source>
        <dbReference type="ARBA" id="ARBA00022553"/>
    </source>
</evidence>
<dbReference type="InterPro" id="IPR016055">
    <property type="entry name" value="A-D-PHexomutase_a/b/a-I/II/III"/>
</dbReference>
<dbReference type="Pfam" id="PF00483">
    <property type="entry name" value="NTP_transferase"/>
    <property type="match status" value="1"/>
</dbReference>
<evidence type="ECO:0000256" key="2">
    <source>
        <dbReference type="ARBA" id="ARBA00010231"/>
    </source>
</evidence>
<evidence type="ECO:0000259" key="6">
    <source>
        <dbReference type="Pfam" id="PF02879"/>
    </source>
</evidence>
<dbReference type="InterPro" id="IPR005835">
    <property type="entry name" value="NTP_transferase_dom"/>
</dbReference>
<feature type="domain" description="Mannose-1-phosphate guanyltransferase C-terminal" evidence="8">
    <location>
        <begin position="267"/>
        <end position="369"/>
    </location>
</feature>
<dbReference type="InterPro" id="IPR029044">
    <property type="entry name" value="Nucleotide-diphossugar_trans"/>
</dbReference>
<dbReference type="InterPro" id="IPR050486">
    <property type="entry name" value="Mannose-1P_guanyltransferase"/>
</dbReference>
<evidence type="ECO:0000256" key="1">
    <source>
        <dbReference type="ARBA" id="ARBA00007274"/>
    </source>
</evidence>
<proteinExistence type="inferred from homology"/>
<dbReference type="RefSeq" id="WP_344607890.1">
    <property type="nucleotide sequence ID" value="NZ_BAAAHE010000040.1"/>
</dbReference>
<comment type="similarity">
    <text evidence="2">Belongs to the phosphohexose mutase family.</text>
</comment>
<dbReference type="InterPro" id="IPR011004">
    <property type="entry name" value="Trimer_LpxA-like_sf"/>
</dbReference>
<evidence type="ECO:0000259" key="5">
    <source>
        <dbReference type="Pfam" id="PF02878"/>
    </source>
</evidence>